<protein>
    <submittedName>
        <fullName evidence="1">Uncharacterized protein</fullName>
    </submittedName>
</protein>
<gene>
    <name evidence="1" type="ORF">WKI67_36250</name>
</gene>
<evidence type="ECO:0000313" key="2">
    <source>
        <dbReference type="Proteomes" id="UP001377168"/>
    </source>
</evidence>
<organism evidence="1 2">
    <name type="scientific">Streptomyces achmelvichensis</name>
    <dbReference type="NCBI Taxonomy" id="3134111"/>
    <lineage>
        <taxon>Bacteria</taxon>
        <taxon>Bacillati</taxon>
        <taxon>Actinomycetota</taxon>
        <taxon>Actinomycetes</taxon>
        <taxon>Kitasatosporales</taxon>
        <taxon>Streptomycetaceae</taxon>
        <taxon>Streptomyces</taxon>
    </lineage>
</organism>
<proteinExistence type="predicted"/>
<name>A0ACC6Q5H9_9ACTN</name>
<accession>A0ACC6Q5H9</accession>
<keyword evidence="2" id="KW-1185">Reference proteome</keyword>
<evidence type="ECO:0000313" key="1">
    <source>
        <dbReference type="EMBL" id="MEJ8638818.1"/>
    </source>
</evidence>
<dbReference type="Proteomes" id="UP001377168">
    <property type="component" value="Unassembled WGS sequence"/>
</dbReference>
<sequence length="85" mass="9033">MSWIVLPVVLLGNVLILHSQLTAVRTVQAHFAKSGDATLQRIDVVALLDAAEKAFPSWVLPGLQNVRHAVVMAGSIALLVLLALA</sequence>
<reference evidence="1" key="1">
    <citation type="submission" date="2024-03" db="EMBL/GenBank/DDBJ databases">
        <title>Novel Streptomyces species of biotechnological and ecological value are a feature of Machair soil.</title>
        <authorList>
            <person name="Prole J.R."/>
            <person name="Goodfellow M."/>
            <person name="Allenby N."/>
            <person name="Ward A.C."/>
        </authorList>
    </citation>
    <scope>NUCLEOTIDE SEQUENCE</scope>
    <source>
        <strain evidence="1">MS2.AVA.5</strain>
    </source>
</reference>
<dbReference type="EMBL" id="JBBKAJ010000022">
    <property type="protein sequence ID" value="MEJ8638818.1"/>
    <property type="molecule type" value="Genomic_DNA"/>
</dbReference>
<comment type="caution">
    <text evidence="1">The sequence shown here is derived from an EMBL/GenBank/DDBJ whole genome shotgun (WGS) entry which is preliminary data.</text>
</comment>